<dbReference type="AlphaFoldDB" id="A0A7Z0VJY0"/>
<proteinExistence type="predicted"/>
<evidence type="ECO:0000313" key="3">
    <source>
        <dbReference type="Proteomes" id="UP000094769"/>
    </source>
</evidence>
<keyword evidence="1" id="KW-0472">Membrane</keyword>
<accession>A0A7Z0VJY0</accession>
<evidence type="ECO:0000256" key="1">
    <source>
        <dbReference type="SAM" id="Phobius"/>
    </source>
</evidence>
<keyword evidence="1" id="KW-0812">Transmembrane</keyword>
<dbReference type="Pfam" id="PF09955">
    <property type="entry name" value="DUF2189"/>
    <property type="match status" value="1"/>
</dbReference>
<evidence type="ECO:0008006" key="4">
    <source>
        <dbReference type="Google" id="ProtNLM"/>
    </source>
</evidence>
<dbReference type="Proteomes" id="UP000094769">
    <property type="component" value="Unassembled WGS sequence"/>
</dbReference>
<feature type="transmembrane region" description="Helical" evidence="1">
    <location>
        <begin position="121"/>
        <end position="143"/>
    </location>
</feature>
<reference evidence="2 3" key="1">
    <citation type="submission" date="2016-06" db="EMBL/GenBank/DDBJ databases">
        <title>Genome sequence of endosymbiont of Candidatus Endolucinida thiodiazotropha.</title>
        <authorList>
            <person name="Poehlein A."/>
            <person name="Koenig S."/>
            <person name="Heiden S.E."/>
            <person name="Thuermer A."/>
            <person name="Voget S."/>
            <person name="Daniel R."/>
            <person name="Markert S."/>
            <person name="Gros O."/>
            <person name="Schweder T."/>
        </authorList>
    </citation>
    <scope>NUCLEOTIDE SEQUENCE [LARGE SCALE GENOMIC DNA]</scope>
    <source>
        <strain evidence="2 3">COS</strain>
    </source>
</reference>
<gene>
    <name evidence="2" type="ORF">CODIS_28650</name>
</gene>
<evidence type="ECO:0000313" key="2">
    <source>
        <dbReference type="EMBL" id="ODJ86909.1"/>
    </source>
</evidence>
<comment type="caution">
    <text evidence="2">The sequence shown here is derived from an EMBL/GenBank/DDBJ whole genome shotgun (WGS) entry which is preliminary data.</text>
</comment>
<sequence length="249" mass="27813">MQKQTGDSNGDIVPLYAPCRKLSIGDPFRWLKMGWQDFKRTPWHSLAYGLAFVFFGWLFLYVALANDNNALIVSLIFGFLIMGPVLCFGLYDISHQLEQNHKPTFRHERQKAFHEMGHERLFATMMSMLLVLLFMVLSIMAGIEPEFGQTTGSYVVASLLIAMVFAGLAFCTSVFTLPMILHQDTDGATAILTSINAVLRNTRVLALWALIIFVLTAVGFVTLIGLALIAPVLGYATWHGYRETIITKG</sequence>
<protein>
    <recommendedName>
        <fullName evidence="4">DUF2189 domain-containing protein</fullName>
    </recommendedName>
</protein>
<dbReference type="RefSeq" id="WP_069126267.1">
    <property type="nucleotide sequence ID" value="NZ_MARB01000016.1"/>
</dbReference>
<dbReference type="OrthoDB" id="5621705at2"/>
<dbReference type="EMBL" id="MARB01000016">
    <property type="protein sequence ID" value="ODJ86909.1"/>
    <property type="molecule type" value="Genomic_DNA"/>
</dbReference>
<name>A0A7Z0VJY0_9GAMM</name>
<feature type="transmembrane region" description="Helical" evidence="1">
    <location>
        <begin position="155"/>
        <end position="177"/>
    </location>
</feature>
<dbReference type="InterPro" id="IPR018692">
    <property type="entry name" value="DUF2189"/>
</dbReference>
<keyword evidence="3" id="KW-1185">Reference proteome</keyword>
<keyword evidence="1" id="KW-1133">Transmembrane helix</keyword>
<organism evidence="2 3">
    <name type="scientific">Candidatus Thiodiazotropha endolucinida</name>
    <dbReference type="NCBI Taxonomy" id="1655433"/>
    <lineage>
        <taxon>Bacteria</taxon>
        <taxon>Pseudomonadati</taxon>
        <taxon>Pseudomonadota</taxon>
        <taxon>Gammaproteobacteria</taxon>
        <taxon>Chromatiales</taxon>
        <taxon>Sedimenticolaceae</taxon>
        <taxon>Candidatus Thiodiazotropha</taxon>
    </lineage>
</organism>
<feature type="transmembrane region" description="Helical" evidence="1">
    <location>
        <begin position="205"/>
        <end position="233"/>
    </location>
</feature>
<feature type="transmembrane region" description="Helical" evidence="1">
    <location>
        <begin position="70"/>
        <end position="91"/>
    </location>
</feature>
<feature type="transmembrane region" description="Helical" evidence="1">
    <location>
        <begin position="46"/>
        <end position="64"/>
    </location>
</feature>